<dbReference type="FunFam" id="1.10.287.380:FF:000001">
    <property type="entry name" value="Valine--tRNA ligase"/>
    <property type="match status" value="1"/>
</dbReference>
<dbReference type="Gene3D" id="1.10.730.10">
    <property type="entry name" value="Isoleucyl-tRNA Synthetase, Domain 1"/>
    <property type="match status" value="1"/>
</dbReference>
<comment type="catalytic activity">
    <reaction evidence="10 12">
        <text>tRNA(Val) + L-valine + ATP = L-valyl-tRNA(Val) + AMP + diphosphate</text>
        <dbReference type="Rhea" id="RHEA:10704"/>
        <dbReference type="Rhea" id="RHEA-COMP:9672"/>
        <dbReference type="Rhea" id="RHEA-COMP:9708"/>
        <dbReference type="ChEBI" id="CHEBI:30616"/>
        <dbReference type="ChEBI" id="CHEBI:33019"/>
        <dbReference type="ChEBI" id="CHEBI:57762"/>
        <dbReference type="ChEBI" id="CHEBI:78442"/>
        <dbReference type="ChEBI" id="CHEBI:78537"/>
        <dbReference type="ChEBI" id="CHEBI:456215"/>
        <dbReference type="EC" id="6.1.1.9"/>
    </reaction>
</comment>
<dbReference type="InterPro" id="IPR013155">
    <property type="entry name" value="M/V/L/I-tRNA-synth_anticd-bd"/>
</dbReference>
<comment type="subcellular location">
    <subcellularLocation>
        <location evidence="1 12">Cytoplasm</location>
    </subcellularLocation>
</comment>
<dbReference type="Pfam" id="PF00133">
    <property type="entry name" value="tRNA-synt_1"/>
    <property type="match status" value="1"/>
</dbReference>
<dbReference type="EMBL" id="AP018712">
    <property type="protein sequence ID" value="BBE30479.1"/>
    <property type="molecule type" value="Genomic_DNA"/>
</dbReference>
<feature type="coiled-coil region" evidence="12">
    <location>
        <begin position="802"/>
        <end position="864"/>
    </location>
</feature>
<dbReference type="InterPro" id="IPR010978">
    <property type="entry name" value="tRNA-bd_arm"/>
</dbReference>
<dbReference type="GO" id="GO:0005524">
    <property type="term" value="F:ATP binding"/>
    <property type="evidence" value="ECO:0007669"/>
    <property type="project" value="UniProtKB-UniRule"/>
</dbReference>
<dbReference type="FunCoup" id="A0A7G1GAH2">
    <property type="interactions" value="397"/>
</dbReference>
<evidence type="ECO:0000259" key="14">
    <source>
        <dbReference type="Pfam" id="PF08264"/>
    </source>
</evidence>
<dbReference type="KEGG" id="ocy:OSSY52_06200"/>
<evidence type="ECO:0000256" key="1">
    <source>
        <dbReference type="ARBA" id="ARBA00004496"/>
    </source>
</evidence>
<dbReference type="PROSITE" id="PS00178">
    <property type="entry name" value="AA_TRNA_LIGASE_I"/>
    <property type="match status" value="1"/>
</dbReference>
<dbReference type="InterPro" id="IPR009008">
    <property type="entry name" value="Val/Leu/Ile-tRNA-synth_edit"/>
</dbReference>
<dbReference type="InterPro" id="IPR019499">
    <property type="entry name" value="Val-tRNA_synth_tRNA-bd"/>
</dbReference>
<dbReference type="FunFam" id="1.10.730.10:FF:000014">
    <property type="entry name" value="Valine--tRNA ligase"/>
    <property type="match status" value="1"/>
</dbReference>
<dbReference type="SUPFAM" id="SSF47323">
    <property type="entry name" value="Anticodon-binding domain of a subclass of class I aminoacyl-tRNA synthetases"/>
    <property type="match status" value="1"/>
</dbReference>
<protein>
    <recommendedName>
        <fullName evidence="12">Valine--tRNA ligase</fullName>
        <ecNumber evidence="12">6.1.1.9</ecNumber>
    </recommendedName>
    <alternativeName>
        <fullName evidence="12">Valyl-tRNA synthetase</fullName>
        <shortName evidence="12">ValRS</shortName>
    </alternativeName>
</protein>
<dbReference type="SUPFAM" id="SSF46589">
    <property type="entry name" value="tRNA-binding arm"/>
    <property type="match status" value="1"/>
</dbReference>
<feature type="binding site" evidence="12">
    <location>
        <position position="525"/>
    </location>
    <ligand>
        <name>ATP</name>
        <dbReference type="ChEBI" id="CHEBI:30616"/>
    </ligand>
</feature>
<evidence type="ECO:0000313" key="16">
    <source>
        <dbReference type="EMBL" id="BBE30479.1"/>
    </source>
</evidence>
<feature type="domain" description="Valyl-tRNA synthetase tRNA-binding arm" evidence="15">
    <location>
        <begin position="804"/>
        <end position="864"/>
    </location>
</feature>
<dbReference type="InParanoid" id="A0A7G1GAH2"/>
<comment type="function">
    <text evidence="12">Catalyzes the attachment of valine to tRNA(Val). As ValRS can inadvertently accommodate and process structurally similar amino acids such as threonine, to avoid such errors, it has a 'posttransfer' editing activity that hydrolyzes mischarged Thr-tRNA(Val) in a tRNA-dependent manner.</text>
</comment>
<dbReference type="GO" id="GO:0004832">
    <property type="term" value="F:valine-tRNA ligase activity"/>
    <property type="evidence" value="ECO:0007669"/>
    <property type="project" value="UniProtKB-UniRule"/>
</dbReference>
<dbReference type="NCBIfam" id="NF004349">
    <property type="entry name" value="PRK05729.1"/>
    <property type="match status" value="1"/>
</dbReference>
<dbReference type="Pfam" id="PF08264">
    <property type="entry name" value="Anticodon_1"/>
    <property type="match status" value="1"/>
</dbReference>
<dbReference type="Gene3D" id="1.10.287.380">
    <property type="entry name" value="Valyl-tRNA synthetase, C-terminal domain"/>
    <property type="match status" value="1"/>
</dbReference>
<sequence>MDIGNRYTPHELEKKWYSTWNEKETFKPKEGNDTFSIVIPPPNITGKLHVGHALNMTLQDVLTRYNRMKGLSTLWLPGEDHAGIATQHVVEKFLRESEGKRREEYGREEFVDRVWDWANEYKDHIRGQIKAMGASVDWSRERFTLDEGLNKAVRKVFVELYNEGLIYKGKYIVNWCPSCGTVLADDEVEHEDENGKFYHIKYYFENSDEYVIIATTRPETMLGDVAVAVHPSDERYKDIVGKNLILPLVNKKIPIISDPYVDPKFGTGMVKITPAHDPNDYQVGLRHNLERIQVMDESAKMTEDCGKYAGMDRYEARKEIVKDLEELNLLEKIEDHKHAVGHCYRCHTTVEPFLMDQWFVKMEPLAKKAIEAVEKEEIKFHPPRWKKVYLNWMSEIRDWCISRQLWWGHRIPVWYCEDCGHINVSENEVHKCEKCGSTNLKQDEDVLDTWFSSALWPFSTLGWPENTKDLEKFYPTSTLVTGFDIIFFWVARMIIMGEKFMNDKPFSDVYITPLVRDKQGRKMSKSLGNGLDPLEVIEKYGTDPMRFTLSILAAQGKDIKLDIKAFEPYSKFANKIWNATRFVLLNMNDFEEIELKDEMLAIEDKWIFTKLSKAVKEVSKAIEEYNFNIGAKTMYEFFWNEFCDWYIESVKDRLKDDNSKRVAQNVLVKVLDNALKLLHPFMPYITEELWQSLPIEHSSEMIITSSWPIFEKSYEIEESNFEKIMQVVRGIRNVKTEMNIAIIKKVEVKFKATNDNFMKKSDSMIKKLGFVSNIEKVSDKPNGTATAYVDDDMEVYVVVGDLIDIEAESARLEKKIGKLNKEVQKFEKKLSNKNFVEKASADVVEETKEKLNDAKVQLEKVEKLYGELK</sequence>
<dbReference type="Gene3D" id="3.40.50.620">
    <property type="entry name" value="HUPs"/>
    <property type="match status" value="3"/>
</dbReference>
<organism evidence="16 17">
    <name type="scientific">Tepiditoga spiralis</name>
    <dbReference type="NCBI Taxonomy" id="2108365"/>
    <lineage>
        <taxon>Bacteria</taxon>
        <taxon>Thermotogati</taxon>
        <taxon>Thermotogota</taxon>
        <taxon>Thermotogae</taxon>
        <taxon>Petrotogales</taxon>
        <taxon>Petrotogaceae</taxon>
        <taxon>Tepiditoga</taxon>
    </lineage>
</organism>
<dbReference type="InterPro" id="IPR014729">
    <property type="entry name" value="Rossmann-like_a/b/a_fold"/>
</dbReference>
<feature type="domain" description="Aminoacyl-tRNA synthetase class Ia" evidence="13">
    <location>
        <begin position="15"/>
        <end position="562"/>
    </location>
</feature>
<evidence type="ECO:0000313" key="17">
    <source>
        <dbReference type="Proteomes" id="UP000516361"/>
    </source>
</evidence>
<evidence type="ECO:0000256" key="7">
    <source>
        <dbReference type="ARBA" id="ARBA00022917"/>
    </source>
</evidence>
<proteinExistence type="inferred from homology"/>
<keyword evidence="3 12" id="KW-0963">Cytoplasm</keyword>
<keyword evidence="8 12" id="KW-0175">Coiled coil</keyword>
<dbReference type="InterPro" id="IPR001412">
    <property type="entry name" value="aa-tRNA-synth_I_CS"/>
</dbReference>
<dbReference type="FunFam" id="3.90.740.10:FF:000005">
    <property type="entry name" value="Valine--tRNA ligase, mitochondrial"/>
    <property type="match status" value="1"/>
</dbReference>
<evidence type="ECO:0000256" key="6">
    <source>
        <dbReference type="ARBA" id="ARBA00022840"/>
    </source>
</evidence>
<comment type="similarity">
    <text evidence="11 12">Belongs to the class-I aminoacyl-tRNA synthetase family. ValS type 1 subfamily.</text>
</comment>
<feature type="short sequence motif" description="'HIGH' region" evidence="12">
    <location>
        <begin position="42"/>
        <end position="52"/>
    </location>
</feature>
<dbReference type="Proteomes" id="UP000516361">
    <property type="component" value="Chromosome"/>
</dbReference>
<dbReference type="SUPFAM" id="SSF50677">
    <property type="entry name" value="ValRS/IleRS/LeuRS editing domain"/>
    <property type="match status" value="1"/>
</dbReference>
<dbReference type="FunFam" id="3.40.50.620:FF:000032">
    <property type="entry name" value="Valine--tRNA ligase"/>
    <property type="match status" value="1"/>
</dbReference>
<dbReference type="SUPFAM" id="SSF52374">
    <property type="entry name" value="Nucleotidylyl transferase"/>
    <property type="match status" value="1"/>
</dbReference>
<dbReference type="GO" id="GO:0006438">
    <property type="term" value="P:valyl-tRNA aminoacylation"/>
    <property type="evidence" value="ECO:0007669"/>
    <property type="project" value="UniProtKB-UniRule"/>
</dbReference>
<dbReference type="Pfam" id="PF10458">
    <property type="entry name" value="Val_tRNA-synt_C"/>
    <property type="match status" value="1"/>
</dbReference>
<dbReference type="GO" id="GO:0005829">
    <property type="term" value="C:cytosol"/>
    <property type="evidence" value="ECO:0007669"/>
    <property type="project" value="TreeGrafter"/>
</dbReference>
<keyword evidence="6 12" id="KW-0067">ATP-binding</keyword>
<dbReference type="EC" id="6.1.1.9" evidence="12"/>
<feature type="short sequence motif" description="'KMSKS' region" evidence="12">
    <location>
        <begin position="522"/>
        <end position="526"/>
    </location>
</feature>
<accession>A0A7G1GAH2</accession>
<feature type="domain" description="Methionyl/Valyl/Leucyl/Isoleucyl-tRNA synthetase anticodon-binding" evidence="14">
    <location>
        <begin position="604"/>
        <end position="748"/>
    </location>
</feature>
<evidence type="ECO:0000256" key="3">
    <source>
        <dbReference type="ARBA" id="ARBA00022490"/>
    </source>
</evidence>
<comment type="domain">
    <text evidence="12">The C-terminal coiled-coil domain is crucial for aminoacylation activity.</text>
</comment>
<dbReference type="CDD" id="cd07962">
    <property type="entry name" value="Anticodon_Ia_Val"/>
    <property type="match status" value="1"/>
</dbReference>
<dbReference type="InterPro" id="IPR037118">
    <property type="entry name" value="Val-tRNA_synth_C_sf"/>
</dbReference>
<evidence type="ECO:0000256" key="4">
    <source>
        <dbReference type="ARBA" id="ARBA00022598"/>
    </source>
</evidence>
<dbReference type="InterPro" id="IPR002303">
    <property type="entry name" value="Valyl-tRNA_ligase"/>
</dbReference>
<dbReference type="HAMAP" id="MF_02004">
    <property type="entry name" value="Val_tRNA_synth_type1"/>
    <property type="match status" value="1"/>
</dbReference>
<dbReference type="Gene3D" id="3.90.740.10">
    <property type="entry name" value="Valyl/Leucyl/Isoleucyl-tRNA synthetase, editing domain"/>
    <property type="match status" value="1"/>
</dbReference>
<dbReference type="AlphaFoldDB" id="A0A7G1GAH2"/>
<dbReference type="InterPro" id="IPR033705">
    <property type="entry name" value="Anticodon_Ia_Val"/>
</dbReference>
<dbReference type="PANTHER" id="PTHR11946">
    <property type="entry name" value="VALYL-TRNA SYNTHETASES"/>
    <property type="match status" value="1"/>
</dbReference>
<evidence type="ECO:0000256" key="2">
    <source>
        <dbReference type="ARBA" id="ARBA00011245"/>
    </source>
</evidence>
<evidence type="ECO:0000256" key="5">
    <source>
        <dbReference type="ARBA" id="ARBA00022741"/>
    </source>
</evidence>
<gene>
    <name evidence="12 16" type="primary">valS</name>
    <name evidence="16" type="ORF">OSSY52_06200</name>
</gene>
<keyword evidence="9 12" id="KW-0030">Aminoacyl-tRNA synthetase</keyword>
<evidence type="ECO:0000259" key="13">
    <source>
        <dbReference type="Pfam" id="PF00133"/>
    </source>
</evidence>
<reference evidence="16 17" key="1">
    <citation type="submission" date="2018-06" db="EMBL/GenBank/DDBJ databases">
        <title>Genome sequencing of Oceanotoga sp. sy52.</title>
        <authorList>
            <person name="Mori K."/>
        </authorList>
    </citation>
    <scope>NUCLEOTIDE SEQUENCE [LARGE SCALE GENOMIC DNA]</scope>
    <source>
        <strain evidence="17">sy52</strain>
    </source>
</reference>
<dbReference type="GO" id="GO:0002161">
    <property type="term" value="F:aminoacyl-tRNA deacylase activity"/>
    <property type="evidence" value="ECO:0007669"/>
    <property type="project" value="InterPro"/>
</dbReference>
<keyword evidence="5 12" id="KW-0547">Nucleotide-binding</keyword>
<evidence type="ECO:0000256" key="11">
    <source>
        <dbReference type="ARBA" id="ARBA00060830"/>
    </source>
</evidence>
<dbReference type="CDD" id="cd00817">
    <property type="entry name" value="ValRS_core"/>
    <property type="match status" value="1"/>
</dbReference>
<evidence type="ECO:0000256" key="8">
    <source>
        <dbReference type="ARBA" id="ARBA00023054"/>
    </source>
</evidence>
<name>A0A7G1GAH2_9BACT</name>
<dbReference type="PRINTS" id="PR00986">
    <property type="entry name" value="TRNASYNTHVAL"/>
</dbReference>
<dbReference type="FunFam" id="3.40.50.620:FF:000098">
    <property type="entry name" value="Valine--tRNA ligase"/>
    <property type="match status" value="1"/>
</dbReference>
<evidence type="ECO:0000256" key="12">
    <source>
        <dbReference type="HAMAP-Rule" id="MF_02004"/>
    </source>
</evidence>
<comment type="subunit">
    <text evidence="2 12">Monomer.</text>
</comment>
<evidence type="ECO:0000259" key="15">
    <source>
        <dbReference type="Pfam" id="PF10458"/>
    </source>
</evidence>
<dbReference type="NCBIfam" id="TIGR00422">
    <property type="entry name" value="valS"/>
    <property type="match status" value="1"/>
</dbReference>
<dbReference type="InterPro" id="IPR002300">
    <property type="entry name" value="aa-tRNA-synth_Ia"/>
</dbReference>
<comment type="domain">
    <text evidence="12">ValRS has two distinct active sites: one for aminoacylation and one for editing. The misactivated threonine is translocated from the active site to the editing site.</text>
</comment>
<dbReference type="PANTHER" id="PTHR11946:SF93">
    <property type="entry name" value="VALINE--TRNA LIGASE, CHLOROPLASTIC_MITOCHONDRIAL 2"/>
    <property type="match status" value="1"/>
</dbReference>
<keyword evidence="4 12" id="KW-0436">Ligase</keyword>
<evidence type="ECO:0000256" key="10">
    <source>
        <dbReference type="ARBA" id="ARBA00047552"/>
    </source>
</evidence>
<evidence type="ECO:0000256" key="9">
    <source>
        <dbReference type="ARBA" id="ARBA00023146"/>
    </source>
</evidence>
<dbReference type="InterPro" id="IPR009080">
    <property type="entry name" value="tRNAsynth_Ia_anticodon-bd"/>
</dbReference>
<keyword evidence="7 12" id="KW-0648">Protein biosynthesis</keyword>
<keyword evidence="17" id="KW-1185">Reference proteome</keyword>